<keyword evidence="9" id="KW-1185">Reference proteome</keyword>
<dbReference type="GO" id="GO:0005886">
    <property type="term" value="C:plasma membrane"/>
    <property type="evidence" value="ECO:0007669"/>
    <property type="project" value="TreeGrafter"/>
</dbReference>
<accession>A0A918RDR4</accession>
<feature type="transmembrane region" description="Helical" evidence="7">
    <location>
        <begin position="325"/>
        <end position="344"/>
    </location>
</feature>
<keyword evidence="5 7" id="KW-1133">Transmembrane helix</keyword>
<keyword evidence="3 7" id="KW-0812">Transmembrane</keyword>
<gene>
    <name evidence="8" type="primary">mntH</name>
    <name evidence="8" type="ORF">GCM10007028_35620</name>
</gene>
<feature type="transmembrane region" description="Helical" evidence="7">
    <location>
        <begin position="156"/>
        <end position="175"/>
    </location>
</feature>
<evidence type="ECO:0000256" key="2">
    <source>
        <dbReference type="ARBA" id="ARBA00022448"/>
    </source>
</evidence>
<dbReference type="NCBIfam" id="NF037982">
    <property type="entry name" value="Nramp_1"/>
    <property type="match status" value="1"/>
</dbReference>
<dbReference type="GO" id="GO:0015293">
    <property type="term" value="F:symporter activity"/>
    <property type="evidence" value="ECO:0007669"/>
    <property type="project" value="UniProtKB-KW"/>
</dbReference>
<dbReference type="AlphaFoldDB" id="A0A918RDR4"/>
<dbReference type="Pfam" id="PF01566">
    <property type="entry name" value="Nramp"/>
    <property type="match status" value="1"/>
</dbReference>
<evidence type="ECO:0000256" key="6">
    <source>
        <dbReference type="ARBA" id="ARBA00023136"/>
    </source>
</evidence>
<feature type="transmembrane region" description="Helical" evidence="7">
    <location>
        <begin position="237"/>
        <end position="257"/>
    </location>
</feature>
<feature type="transmembrane region" description="Helical" evidence="7">
    <location>
        <begin position="195"/>
        <end position="216"/>
    </location>
</feature>
<evidence type="ECO:0000313" key="8">
    <source>
        <dbReference type="EMBL" id="GGZ94079.1"/>
    </source>
</evidence>
<name>A0A918RDR4_9FLAO</name>
<reference evidence="8" key="1">
    <citation type="journal article" date="2014" name="Int. J. Syst. Evol. Microbiol.">
        <title>Complete genome sequence of Corynebacterium casei LMG S-19264T (=DSM 44701T), isolated from a smear-ripened cheese.</title>
        <authorList>
            <consortium name="US DOE Joint Genome Institute (JGI-PGF)"/>
            <person name="Walter F."/>
            <person name="Albersmeier A."/>
            <person name="Kalinowski J."/>
            <person name="Ruckert C."/>
        </authorList>
    </citation>
    <scope>NUCLEOTIDE SEQUENCE</scope>
    <source>
        <strain evidence="8">KCTC 12710</strain>
    </source>
</reference>
<dbReference type="Proteomes" id="UP000636004">
    <property type="component" value="Unassembled WGS sequence"/>
</dbReference>
<feature type="transmembrane region" description="Helical" evidence="7">
    <location>
        <begin position="390"/>
        <end position="411"/>
    </location>
</feature>
<keyword evidence="6 7" id="KW-0472">Membrane</keyword>
<feature type="transmembrane region" description="Helical" evidence="7">
    <location>
        <begin position="350"/>
        <end position="369"/>
    </location>
</feature>
<evidence type="ECO:0000256" key="1">
    <source>
        <dbReference type="ARBA" id="ARBA00004141"/>
    </source>
</evidence>
<feature type="transmembrane region" description="Helical" evidence="7">
    <location>
        <begin position="130"/>
        <end position="149"/>
    </location>
</feature>
<dbReference type="EMBL" id="BMWZ01000013">
    <property type="protein sequence ID" value="GGZ94079.1"/>
    <property type="molecule type" value="Genomic_DNA"/>
</dbReference>
<evidence type="ECO:0000256" key="3">
    <source>
        <dbReference type="ARBA" id="ARBA00022692"/>
    </source>
</evidence>
<comment type="subcellular location">
    <subcellularLocation>
        <location evidence="1">Membrane</location>
        <topology evidence="1">Multi-pass membrane protein</topology>
    </subcellularLocation>
</comment>
<dbReference type="PRINTS" id="PR00447">
    <property type="entry name" value="NATRESASSCMP"/>
</dbReference>
<organism evidence="8 9">
    <name type="scientific">Algibacter mikhailovii</name>
    <dbReference type="NCBI Taxonomy" id="425498"/>
    <lineage>
        <taxon>Bacteria</taxon>
        <taxon>Pseudomonadati</taxon>
        <taxon>Bacteroidota</taxon>
        <taxon>Flavobacteriia</taxon>
        <taxon>Flavobacteriales</taxon>
        <taxon>Flavobacteriaceae</taxon>
        <taxon>Algibacter</taxon>
    </lineage>
</organism>
<feature type="transmembrane region" description="Helical" evidence="7">
    <location>
        <begin position="81"/>
        <end position="102"/>
    </location>
</feature>
<feature type="transmembrane region" description="Helical" evidence="7">
    <location>
        <begin position="41"/>
        <end position="60"/>
    </location>
</feature>
<evidence type="ECO:0000313" key="9">
    <source>
        <dbReference type="Proteomes" id="UP000636004"/>
    </source>
</evidence>
<dbReference type="GO" id="GO:0015086">
    <property type="term" value="F:cadmium ion transmembrane transporter activity"/>
    <property type="evidence" value="ECO:0007669"/>
    <property type="project" value="TreeGrafter"/>
</dbReference>
<dbReference type="GO" id="GO:0034755">
    <property type="term" value="P:iron ion transmembrane transport"/>
    <property type="evidence" value="ECO:0007669"/>
    <property type="project" value="TreeGrafter"/>
</dbReference>
<evidence type="ECO:0000256" key="5">
    <source>
        <dbReference type="ARBA" id="ARBA00022989"/>
    </source>
</evidence>
<sequence length="412" mass="44161">MSVVKHFFKNIGPGPLIAAAFIGPGTVTVCTLAGVGFGYTLLWAMLLSILATVGLQEMAARLGIISQKGLAEIIREEFKNPVLKTLAILLILSAIVIGNAAYEAGNISGGVLGIETILGPQRTDIMTFSLNLWSVAIGAIAFLLLYLGNYKILEKVLVFLVILMSLAFLITAIITKPDLGSIIKGTFIPKLNEGNLLMVIGLIGTTVVPYNLFLHASLVKEKWQNKKDLKYARKDTFIAVILGGLVSMCIMISATSIDTGQVHNAVDLAKGLEPLFGSFAKYFLGLGLFAAGITSAITAPLAAAYVATGCLGWNTNLKSMRFRMVWGFVLIMGVLFSTLGLKSIEIIKFAQITNGILLPVIAGFLIWVMNKSSVLGSYKNSNIQNVYGCIILLISILLSLASLSKVFGFNIF</sequence>
<evidence type="ECO:0000256" key="4">
    <source>
        <dbReference type="ARBA" id="ARBA00022847"/>
    </source>
</evidence>
<dbReference type="PANTHER" id="PTHR11706">
    <property type="entry name" value="SOLUTE CARRIER PROTEIN FAMILY 11 MEMBER"/>
    <property type="match status" value="1"/>
</dbReference>
<keyword evidence="2" id="KW-0813">Transport</keyword>
<comment type="caution">
    <text evidence="8">The sequence shown here is derived from an EMBL/GenBank/DDBJ whole genome shotgun (WGS) entry which is preliminary data.</text>
</comment>
<evidence type="ECO:0000256" key="7">
    <source>
        <dbReference type="SAM" id="Phobius"/>
    </source>
</evidence>
<proteinExistence type="predicted"/>
<feature type="transmembrane region" description="Helical" evidence="7">
    <location>
        <begin position="12"/>
        <end position="35"/>
    </location>
</feature>
<protein>
    <submittedName>
        <fullName evidence="8">Manganese transporter</fullName>
    </submittedName>
</protein>
<reference evidence="8" key="2">
    <citation type="submission" date="2020-09" db="EMBL/GenBank/DDBJ databases">
        <authorList>
            <person name="Sun Q."/>
            <person name="Kim S."/>
        </authorList>
    </citation>
    <scope>NUCLEOTIDE SEQUENCE</scope>
    <source>
        <strain evidence="8">KCTC 12710</strain>
    </source>
</reference>
<dbReference type="PANTHER" id="PTHR11706:SF33">
    <property type="entry name" value="NATURAL RESISTANCE-ASSOCIATED MACROPHAGE PROTEIN 2"/>
    <property type="match status" value="1"/>
</dbReference>
<dbReference type="GO" id="GO:0005384">
    <property type="term" value="F:manganese ion transmembrane transporter activity"/>
    <property type="evidence" value="ECO:0007669"/>
    <property type="project" value="TreeGrafter"/>
</dbReference>
<feature type="transmembrane region" description="Helical" evidence="7">
    <location>
        <begin position="282"/>
        <end position="313"/>
    </location>
</feature>
<keyword evidence="4" id="KW-0769">Symport</keyword>
<dbReference type="InterPro" id="IPR001046">
    <property type="entry name" value="NRAMP_fam"/>
</dbReference>